<accession>A0A4Z0GN00</accession>
<dbReference type="GO" id="GO:0016763">
    <property type="term" value="F:pentosyltransferase activity"/>
    <property type="evidence" value="ECO:0007669"/>
    <property type="project" value="TreeGrafter"/>
</dbReference>
<feature type="transmembrane region" description="Helical" evidence="8">
    <location>
        <begin position="7"/>
        <end position="28"/>
    </location>
</feature>
<comment type="subcellular location">
    <subcellularLocation>
        <location evidence="1">Cell membrane</location>
        <topology evidence="1">Multi-pass membrane protein</topology>
    </subcellularLocation>
</comment>
<feature type="transmembrane region" description="Helical" evidence="8">
    <location>
        <begin position="460"/>
        <end position="478"/>
    </location>
</feature>
<feature type="transmembrane region" description="Helical" evidence="8">
    <location>
        <begin position="435"/>
        <end position="453"/>
    </location>
</feature>
<keyword evidence="2" id="KW-1003">Cell membrane</keyword>
<dbReference type="PANTHER" id="PTHR33908:SF11">
    <property type="entry name" value="MEMBRANE PROTEIN"/>
    <property type="match status" value="1"/>
</dbReference>
<organism evidence="9 10">
    <name type="scientific">Sporolactobacillus shoreae</name>
    <dbReference type="NCBI Taxonomy" id="1465501"/>
    <lineage>
        <taxon>Bacteria</taxon>
        <taxon>Bacillati</taxon>
        <taxon>Bacillota</taxon>
        <taxon>Bacilli</taxon>
        <taxon>Bacillales</taxon>
        <taxon>Sporolactobacillaceae</taxon>
        <taxon>Sporolactobacillus</taxon>
    </lineage>
</organism>
<dbReference type="GO" id="GO:0009103">
    <property type="term" value="P:lipopolysaccharide biosynthetic process"/>
    <property type="evidence" value="ECO:0007669"/>
    <property type="project" value="UniProtKB-ARBA"/>
</dbReference>
<evidence type="ECO:0000256" key="5">
    <source>
        <dbReference type="ARBA" id="ARBA00022692"/>
    </source>
</evidence>
<reference evidence="9 10" key="1">
    <citation type="journal article" date="2015" name="Int. J. Syst. Evol. Microbiol.">
        <title>Sporolactobacillus shoreae sp. nov. and Sporolactobacillus spathodeae sp. nov., two spore-forming lactic acid bacteria isolated from tree barks in Thailand.</title>
        <authorList>
            <person name="Thamacharoensuk T."/>
            <person name="Kitahara M."/>
            <person name="Ohkuma M."/>
            <person name="Thongchul N."/>
            <person name="Tanasupawat S."/>
        </authorList>
    </citation>
    <scope>NUCLEOTIDE SEQUENCE [LARGE SCALE GENOMIC DNA]</scope>
    <source>
        <strain evidence="9 10">BK92</strain>
    </source>
</reference>
<evidence type="ECO:0000256" key="6">
    <source>
        <dbReference type="ARBA" id="ARBA00022989"/>
    </source>
</evidence>
<name>A0A4Z0GN00_9BACL</name>
<feature type="transmembrane region" description="Helical" evidence="8">
    <location>
        <begin position="412"/>
        <end position="429"/>
    </location>
</feature>
<feature type="transmembrane region" description="Helical" evidence="8">
    <location>
        <begin position="267"/>
        <end position="293"/>
    </location>
</feature>
<gene>
    <name evidence="9" type="ORF">E4665_08105</name>
</gene>
<keyword evidence="10" id="KW-1185">Reference proteome</keyword>
<dbReference type="InterPro" id="IPR050297">
    <property type="entry name" value="LipidA_mod_glycosyltrf_83"/>
</dbReference>
<feature type="transmembrane region" description="Helical" evidence="8">
    <location>
        <begin position="172"/>
        <end position="191"/>
    </location>
</feature>
<evidence type="ECO:0000313" key="9">
    <source>
        <dbReference type="EMBL" id="TGA98475.1"/>
    </source>
</evidence>
<sequence length="483" mass="54730">MSKFFNQAIVITFLAILGFILILNIFFTRGYESIGESASFIFKIVTLLLSGLTILMLYKARRRVIHFTEKLPAGRATALLLTFSVGLQVAAVFLFVVHPSWDFGVVVRSARLLSEGGHIDPYFENYPNNLLIVVILALIGKLIFPSLAVYVALNIFVITLSEFLIGRITARLLGKPAGILSLLASVLFFPYIFYAPIVYTDTLSLFFILLPLALFIRKDGGLREDFHILFVVSVILALGVLLKGLMIVFVIAFSLTMFLFFRKWKKVYFFLPIIIFLLVQSIFNFCIFGSGIANRQLTGQFKFPVTHWLLMGQNQPHYGKYLLSDVLHTQQLLETHSRGEVSQIELGELRKRISEKGWLGNVRFLIEKNAETWSDGTYYALNVLKRKPAVPDHFDALAHHPLGWLTQGYARVQLLVLLAGILLAAIPYLRRQPSAFVIFSMLALIGFFLFLNIWETRSRYLVSLTPVLIILSTMGYFGRHADN</sequence>
<evidence type="ECO:0000256" key="7">
    <source>
        <dbReference type="ARBA" id="ARBA00023136"/>
    </source>
</evidence>
<dbReference type="OrthoDB" id="2061016at2"/>
<evidence type="ECO:0000256" key="4">
    <source>
        <dbReference type="ARBA" id="ARBA00022679"/>
    </source>
</evidence>
<keyword evidence="3" id="KW-0328">Glycosyltransferase</keyword>
<evidence type="ECO:0000256" key="3">
    <source>
        <dbReference type="ARBA" id="ARBA00022676"/>
    </source>
</evidence>
<feature type="transmembrane region" description="Helical" evidence="8">
    <location>
        <begin position="130"/>
        <end position="160"/>
    </location>
</feature>
<comment type="caution">
    <text evidence="9">The sequence shown here is derived from an EMBL/GenBank/DDBJ whole genome shotgun (WGS) entry which is preliminary data.</text>
</comment>
<keyword evidence="4" id="KW-0808">Transferase</keyword>
<feature type="transmembrane region" description="Helical" evidence="8">
    <location>
        <begin position="228"/>
        <end position="261"/>
    </location>
</feature>
<feature type="transmembrane region" description="Helical" evidence="8">
    <location>
        <begin position="78"/>
        <end position="97"/>
    </location>
</feature>
<evidence type="ECO:0000256" key="8">
    <source>
        <dbReference type="SAM" id="Phobius"/>
    </source>
</evidence>
<dbReference type="EMBL" id="SRJD01000007">
    <property type="protein sequence ID" value="TGA98475.1"/>
    <property type="molecule type" value="Genomic_DNA"/>
</dbReference>
<feature type="transmembrane region" description="Helical" evidence="8">
    <location>
        <begin position="197"/>
        <end position="216"/>
    </location>
</feature>
<dbReference type="Proteomes" id="UP000298347">
    <property type="component" value="Unassembled WGS sequence"/>
</dbReference>
<dbReference type="RefSeq" id="WP_135348285.1">
    <property type="nucleotide sequence ID" value="NZ_SRJD01000007.1"/>
</dbReference>
<protein>
    <recommendedName>
        <fullName evidence="11">Glycosyltransferase RgtA/B/C/D-like domain-containing protein</fullName>
    </recommendedName>
</protein>
<evidence type="ECO:0000313" key="10">
    <source>
        <dbReference type="Proteomes" id="UP000298347"/>
    </source>
</evidence>
<dbReference type="GO" id="GO:0005886">
    <property type="term" value="C:plasma membrane"/>
    <property type="evidence" value="ECO:0007669"/>
    <property type="project" value="UniProtKB-SubCell"/>
</dbReference>
<dbReference type="PANTHER" id="PTHR33908">
    <property type="entry name" value="MANNOSYLTRANSFERASE YKCB-RELATED"/>
    <property type="match status" value="1"/>
</dbReference>
<keyword evidence="5 8" id="KW-0812">Transmembrane</keyword>
<keyword evidence="7 8" id="KW-0472">Membrane</keyword>
<evidence type="ECO:0008006" key="11">
    <source>
        <dbReference type="Google" id="ProtNLM"/>
    </source>
</evidence>
<proteinExistence type="predicted"/>
<keyword evidence="6 8" id="KW-1133">Transmembrane helix</keyword>
<evidence type="ECO:0000256" key="2">
    <source>
        <dbReference type="ARBA" id="ARBA00022475"/>
    </source>
</evidence>
<feature type="transmembrane region" description="Helical" evidence="8">
    <location>
        <begin position="40"/>
        <end position="58"/>
    </location>
</feature>
<dbReference type="AlphaFoldDB" id="A0A4Z0GN00"/>
<evidence type="ECO:0000256" key="1">
    <source>
        <dbReference type="ARBA" id="ARBA00004651"/>
    </source>
</evidence>